<dbReference type="AlphaFoldDB" id="A0A7T2U962"/>
<dbReference type="GO" id="GO:0016788">
    <property type="term" value="F:hydrolase activity, acting on ester bonds"/>
    <property type="evidence" value="ECO:0007669"/>
    <property type="project" value="UniProtKB-ARBA"/>
</dbReference>
<dbReference type="InterPro" id="IPR013830">
    <property type="entry name" value="SGNH_hydro"/>
</dbReference>
<evidence type="ECO:0000313" key="3">
    <source>
        <dbReference type="EMBL" id="QPS47978.1"/>
    </source>
</evidence>
<accession>A0A7T2U962</accession>
<dbReference type="PANTHER" id="PTHR34407">
    <property type="entry name" value="EXPRESSED PROTEIN"/>
    <property type="match status" value="1"/>
</dbReference>
<gene>
    <name evidence="3" type="ORF">I6G56_26470</name>
</gene>
<name>A0A7T2U962_9BURK</name>
<sequence length="256" mass="27755">MACSACGGDGNNPGVNPPTQSASKSVASTCYVEGAKAGSACILDDQALARSVVQFGDSTRLKQVFEKARSGQPITIAAIGGSITQGAWATAPENRYVNRMFGWWQATFPQSKMTLINAGIGQTNSLYGQQRAQHDLFQYNPDFVIVEFANNDAITQQMQDSMRSLIRMILDSPSHPAVMMLFTMARDGTNSEDNQIPVGKEFNVPMVAVREAILPLEKSGQLDPVDITADPIHPNDLGHKILAQIVAYRLQSSLHE</sequence>
<dbReference type="CDD" id="cd00229">
    <property type="entry name" value="SGNH_hydrolase"/>
    <property type="match status" value="1"/>
</dbReference>
<dbReference type="SUPFAM" id="SSF52266">
    <property type="entry name" value="SGNH hydrolase"/>
    <property type="match status" value="1"/>
</dbReference>
<feature type="domain" description="SGNH hydrolase-type esterase" evidence="2">
    <location>
        <begin position="78"/>
        <end position="241"/>
    </location>
</feature>
<dbReference type="PANTHER" id="PTHR34407:SF1">
    <property type="entry name" value="SGNH HYDROLASE-TYPE ESTERASE DOMAIN-CONTAINING PROTEIN"/>
    <property type="match status" value="1"/>
</dbReference>
<dbReference type="Proteomes" id="UP000594943">
    <property type="component" value="Chromosome 2"/>
</dbReference>
<dbReference type="Gene3D" id="3.40.50.1110">
    <property type="entry name" value="SGNH hydrolase"/>
    <property type="match status" value="1"/>
</dbReference>
<dbReference type="InterPro" id="IPR036514">
    <property type="entry name" value="SGNH_hydro_sf"/>
</dbReference>
<proteinExistence type="predicted"/>
<dbReference type="KEGG" id="bhg:I6G56_26470"/>
<evidence type="ECO:0000259" key="2">
    <source>
        <dbReference type="Pfam" id="PF13472"/>
    </source>
</evidence>
<evidence type="ECO:0000256" key="1">
    <source>
        <dbReference type="SAM" id="MobiDB-lite"/>
    </source>
</evidence>
<organism evidence="3 4">
    <name type="scientific">Burkholderia humptydooensis</name>
    <dbReference type="NCBI Taxonomy" id="430531"/>
    <lineage>
        <taxon>Bacteria</taxon>
        <taxon>Pseudomonadati</taxon>
        <taxon>Pseudomonadota</taxon>
        <taxon>Betaproteobacteria</taxon>
        <taxon>Burkholderiales</taxon>
        <taxon>Burkholderiaceae</taxon>
        <taxon>Burkholderia</taxon>
        <taxon>pseudomallei group</taxon>
    </lineage>
</organism>
<evidence type="ECO:0000313" key="4">
    <source>
        <dbReference type="Proteomes" id="UP000594943"/>
    </source>
</evidence>
<feature type="region of interest" description="Disordered" evidence="1">
    <location>
        <begin position="1"/>
        <end position="20"/>
    </location>
</feature>
<dbReference type="Pfam" id="PF13472">
    <property type="entry name" value="Lipase_GDSL_2"/>
    <property type="match status" value="1"/>
</dbReference>
<keyword evidence="3" id="KW-0378">Hydrolase</keyword>
<reference evidence="3 4" key="1">
    <citation type="submission" date="2020-12" db="EMBL/GenBank/DDBJ databases">
        <title>FDA dAtabase for Regulatory Grade micrObial Sequences (FDA-ARGOS): Supporting development and validation of Infectious Disease Dx tests.</title>
        <authorList>
            <person name="Nelson B."/>
            <person name="Plummer A."/>
            <person name="Tallon L."/>
            <person name="Sadzewicz L."/>
            <person name="Zhao X."/>
            <person name="Boylan J."/>
            <person name="Ott S."/>
            <person name="Bowen H."/>
            <person name="Vavikolanu K."/>
            <person name="Mehta A."/>
            <person name="Aluvathingal J."/>
            <person name="Nadendla S."/>
            <person name="Myers T."/>
            <person name="Yan Y."/>
            <person name="Sichtig H."/>
        </authorList>
    </citation>
    <scope>NUCLEOTIDE SEQUENCE [LARGE SCALE GENOMIC DNA]</scope>
    <source>
        <strain evidence="3 4">FDAARGOS_899</strain>
    </source>
</reference>
<dbReference type="EMBL" id="CP065687">
    <property type="protein sequence ID" value="QPS47978.1"/>
    <property type="molecule type" value="Genomic_DNA"/>
</dbReference>
<protein>
    <submittedName>
        <fullName evidence="3">SGNH/GDSL hydrolase family protein</fullName>
    </submittedName>
</protein>